<dbReference type="Pfam" id="PF04191">
    <property type="entry name" value="PEMT"/>
    <property type="match status" value="1"/>
</dbReference>
<keyword evidence="7" id="KW-1185">Reference proteome</keyword>
<evidence type="ECO:0000256" key="4">
    <source>
        <dbReference type="ARBA" id="ARBA00023136"/>
    </source>
</evidence>
<comment type="caution">
    <text evidence="6">The sequence shown here is derived from an EMBL/GenBank/DDBJ whole genome shotgun (WGS) entry which is preliminary data.</text>
</comment>
<dbReference type="PATRIC" id="fig|1116472.3.peg.684"/>
<evidence type="ECO:0000313" key="7">
    <source>
        <dbReference type="Proteomes" id="UP000017842"/>
    </source>
</evidence>
<dbReference type="Gene3D" id="1.20.120.1630">
    <property type="match status" value="1"/>
</dbReference>
<dbReference type="InterPro" id="IPR052527">
    <property type="entry name" value="Metal_cation-efflux_comp"/>
</dbReference>
<dbReference type="InterPro" id="IPR007318">
    <property type="entry name" value="Phopholipid_MeTrfase"/>
</dbReference>
<feature type="transmembrane region" description="Helical" evidence="5">
    <location>
        <begin position="6"/>
        <end position="23"/>
    </location>
</feature>
<dbReference type="PANTHER" id="PTHR43847">
    <property type="entry name" value="BLL3993 PROTEIN"/>
    <property type="match status" value="1"/>
</dbReference>
<dbReference type="eggNOG" id="COG2020">
    <property type="taxonomic scope" value="Bacteria"/>
</dbReference>
<protein>
    <recommendedName>
        <fullName evidence="8">Isoprenylcysteine carboxyl methyltransferase</fullName>
    </recommendedName>
</protein>
<evidence type="ECO:0000313" key="6">
    <source>
        <dbReference type="EMBL" id="ESS73461.1"/>
    </source>
</evidence>
<sequence length="182" mass="20947">MNELIIFFGATAFFVWVSWSSLLKPISHGFYRFFAWECMLVLILLNLPMWTKNPSSPLQIASWSLLIISILLALHAIHLLFSIGQPNEDRREPELFPFERTSALVTTGAYRYIRHPMYAALLFLAWGAFLKDISISSTVLVGGASIALFFTALREEEECKHHFGTDYIEYIKTSKRFVPFVF</sequence>
<proteinExistence type="predicted"/>
<dbReference type="OrthoDB" id="9811969at2"/>
<dbReference type="AlphaFoldDB" id="V5E1M5"/>
<evidence type="ECO:0000256" key="2">
    <source>
        <dbReference type="ARBA" id="ARBA00022692"/>
    </source>
</evidence>
<dbReference type="PANTHER" id="PTHR43847:SF1">
    <property type="entry name" value="BLL3993 PROTEIN"/>
    <property type="match status" value="1"/>
</dbReference>
<feature type="transmembrane region" description="Helical" evidence="5">
    <location>
        <begin position="60"/>
        <end position="81"/>
    </location>
</feature>
<evidence type="ECO:0000256" key="1">
    <source>
        <dbReference type="ARBA" id="ARBA00004127"/>
    </source>
</evidence>
<evidence type="ECO:0000256" key="3">
    <source>
        <dbReference type="ARBA" id="ARBA00022989"/>
    </source>
</evidence>
<accession>V5E1M5</accession>
<evidence type="ECO:0000256" key="5">
    <source>
        <dbReference type="SAM" id="Phobius"/>
    </source>
</evidence>
<feature type="transmembrane region" description="Helical" evidence="5">
    <location>
        <begin position="30"/>
        <end position="48"/>
    </location>
</feature>
<comment type="subcellular location">
    <subcellularLocation>
        <location evidence="1">Endomembrane system</location>
        <topology evidence="1">Multi-pass membrane protein</topology>
    </subcellularLocation>
</comment>
<reference evidence="6 7" key="1">
    <citation type="journal article" date="2013" name="Genome Announc.">
        <title>Draft Genome Sequence of the Methanotrophic Gammaproteobacterium Methyloglobulus morosus DSM 22980 Strain KoM1.</title>
        <authorList>
            <person name="Poehlein A."/>
            <person name="Deutzmann J.S."/>
            <person name="Daniel R."/>
            <person name="Simeonova D.D."/>
        </authorList>
    </citation>
    <scope>NUCLEOTIDE SEQUENCE [LARGE SCALE GENOMIC DNA]</scope>
    <source>
        <strain evidence="6 7">KoM1</strain>
    </source>
</reference>
<dbReference type="RefSeq" id="WP_023493573.1">
    <property type="nucleotide sequence ID" value="NZ_AYLO01000020.1"/>
</dbReference>
<dbReference type="Proteomes" id="UP000017842">
    <property type="component" value="Unassembled WGS sequence"/>
</dbReference>
<dbReference type="EMBL" id="AYLO01000020">
    <property type="protein sequence ID" value="ESS73461.1"/>
    <property type="molecule type" value="Genomic_DNA"/>
</dbReference>
<name>V5E1M5_9GAMM</name>
<keyword evidence="2 5" id="KW-0812">Transmembrane</keyword>
<dbReference type="GO" id="GO:0012505">
    <property type="term" value="C:endomembrane system"/>
    <property type="evidence" value="ECO:0007669"/>
    <property type="project" value="UniProtKB-SubCell"/>
</dbReference>
<keyword evidence="3 5" id="KW-1133">Transmembrane helix</keyword>
<keyword evidence="4 5" id="KW-0472">Membrane</keyword>
<organism evidence="6 7">
    <name type="scientific">Methyloglobulus morosus KoM1</name>
    <dbReference type="NCBI Taxonomy" id="1116472"/>
    <lineage>
        <taxon>Bacteria</taxon>
        <taxon>Pseudomonadati</taxon>
        <taxon>Pseudomonadota</taxon>
        <taxon>Gammaproteobacteria</taxon>
        <taxon>Methylococcales</taxon>
        <taxon>Methylococcaceae</taxon>
        <taxon>Methyloglobulus</taxon>
    </lineage>
</organism>
<gene>
    <name evidence="6" type="ORF">MGMO_20c00160</name>
</gene>
<dbReference type="STRING" id="1116472.MGMO_20c00160"/>
<evidence type="ECO:0008006" key="8">
    <source>
        <dbReference type="Google" id="ProtNLM"/>
    </source>
</evidence>